<evidence type="ECO:0000313" key="11">
    <source>
        <dbReference type="EMBL" id="SFC04539.1"/>
    </source>
</evidence>
<dbReference type="EMBL" id="FOLT01000002">
    <property type="protein sequence ID" value="SFC04539.1"/>
    <property type="molecule type" value="Genomic_DNA"/>
</dbReference>
<evidence type="ECO:0000256" key="1">
    <source>
        <dbReference type="ARBA" id="ARBA00009356"/>
    </source>
</evidence>
<dbReference type="InterPro" id="IPR036789">
    <property type="entry name" value="Ribosomal_uL6-like_a/b-dom_sf"/>
</dbReference>
<dbReference type="PANTHER" id="PTHR11655">
    <property type="entry name" value="60S/50S RIBOSOMAL PROTEIN L6/L9"/>
    <property type="match status" value="1"/>
</dbReference>
<gene>
    <name evidence="6" type="primary">rplF</name>
    <name evidence="11" type="ORF">SAMN04488102_102309</name>
</gene>
<dbReference type="InterPro" id="IPR020040">
    <property type="entry name" value="Ribosomal_uL6_a/b-dom"/>
</dbReference>
<dbReference type="PROSITE" id="PS00525">
    <property type="entry name" value="RIBOSOMAL_L6_1"/>
    <property type="match status" value="1"/>
</dbReference>
<name>A0A1I1FY70_9LACT</name>
<dbReference type="GO" id="GO:0022625">
    <property type="term" value="C:cytosolic large ribosomal subunit"/>
    <property type="evidence" value="ECO:0007669"/>
    <property type="project" value="UniProtKB-UniRule"/>
</dbReference>
<keyword evidence="4 6" id="KW-0689">Ribosomal protein</keyword>
<reference evidence="12" key="1">
    <citation type="submission" date="2016-10" db="EMBL/GenBank/DDBJ databases">
        <authorList>
            <person name="Varghese N."/>
            <person name="Submissions S."/>
        </authorList>
    </citation>
    <scope>NUCLEOTIDE SEQUENCE [LARGE SCALE GENOMIC DNA]</scope>
    <source>
        <strain evidence="12">DSM 23664</strain>
    </source>
</reference>
<evidence type="ECO:0000256" key="6">
    <source>
        <dbReference type="HAMAP-Rule" id="MF_01365"/>
    </source>
</evidence>
<evidence type="ECO:0000259" key="10">
    <source>
        <dbReference type="Pfam" id="PF00347"/>
    </source>
</evidence>
<dbReference type="PRINTS" id="PR00059">
    <property type="entry name" value="RIBOSOMALL6"/>
</dbReference>
<accession>A0A1I1FY70</accession>
<keyword evidence="3 6" id="KW-0694">RNA-binding</keyword>
<evidence type="ECO:0000256" key="5">
    <source>
        <dbReference type="ARBA" id="ARBA00023274"/>
    </source>
</evidence>
<comment type="subunit">
    <text evidence="6">Part of the 50S ribosomal subunit.</text>
</comment>
<dbReference type="GO" id="GO:0002181">
    <property type="term" value="P:cytoplasmic translation"/>
    <property type="evidence" value="ECO:0007669"/>
    <property type="project" value="TreeGrafter"/>
</dbReference>
<comment type="function">
    <text evidence="6 8">This protein binds to the 23S rRNA, and is important in its secondary structure. It is located near the subunit interface in the base of the L7/L12 stalk, and near the tRNA binding site of the peptidyltransferase center.</text>
</comment>
<evidence type="ECO:0000256" key="9">
    <source>
        <dbReference type="SAM" id="MobiDB-lite"/>
    </source>
</evidence>
<dbReference type="InterPro" id="IPR019906">
    <property type="entry name" value="Ribosomal_uL6_bac-type"/>
</dbReference>
<evidence type="ECO:0000313" key="12">
    <source>
        <dbReference type="Proteomes" id="UP000199612"/>
    </source>
</evidence>
<dbReference type="AlphaFoldDB" id="A0A1I1FY70"/>
<feature type="compositionally biased region" description="Basic and acidic residues" evidence="9">
    <location>
        <begin position="164"/>
        <end position="178"/>
    </location>
</feature>
<dbReference type="GO" id="GO:0003735">
    <property type="term" value="F:structural constituent of ribosome"/>
    <property type="evidence" value="ECO:0007669"/>
    <property type="project" value="UniProtKB-UniRule"/>
</dbReference>
<keyword evidence="2 6" id="KW-0699">rRNA-binding</keyword>
<dbReference type="FunFam" id="3.90.930.12:FF:000002">
    <property type="entry name" value="50S ribosomal protein L6"/>
    <property type="match status" value="1"/>
</dbReference>
<feature type="region of interest" description="Disordered" evidence="9">
    <location>
        <begin position="155"/>
        <end position="178"/>
    </location>
</feature>
<dbReference type="PIRSF" id="PIRSF002162">
    <property type="entry name" value="Ribosomal_L6"/>
    <property type="match status" value="1"/>
</dbReference>
<dbReference type="RefSeq" id="WP_091528662.1">
    <property type="nucleotide sequence ID" value="NZ_FOLT01000002.1"/>
</dbReference>
<protein>
    <recommendedName>
        <fullName evidence="6">Large ribosomal subunit protein uL6</fullName>
    </recommendedName>
</protein>
<evidence type="ECO:0000256" key="7">
    <source>
        <dbReference type="RuleBase" id="RU003869"/>
    </source>
</evidence>
<evidence type="ECO:0000256" key="4">
    <source>
        <dbReference type="ARBA" id="ARBA00022980"/>
    </source>
</evidence>
<dbReference type="Proteomes" id="UP000199612">
    <property type="component" value="Unassembled WGS sequence"/>
</dbReference>
<feature type="domain" description="Large ribosomal subunit protein uL6 alpha-beta" evidence="10">
    <location>
        <begin position="11"/>
        <end position="82"/>
    </location>
</feature>
<evidence type="ECO:0000256" key="3">
    <source>
        <dbReference type="ARBA" id="ARBA00022884"/>
    </source>
</evidence>
<dbReference type="STRING" id="753702.SAMN04488102_102309"/>
<evidence type="ECO:0000256" key="2">
    <source>
        <dbReference type="ARBA" id="ARBA00022730"/>
    </source>
</evidence>
<dbReference type="Pfam" id="PF00347">
    <property type="entry name" value="Ribosomal_L6"/>
    <property type="match status" value="2"/>
</dbReference>
<dbReference type="OrthoDB" id="9805007at2"/>
<keyword evidence="5 6" id="KW-0687">Ribonucleoprotein</keyword>
<dbReference type="PANTHER" id="PTHR11655:SF14">
    <property type="entry name" value="LARGE RIBOSOMAL SUBUNIT PROTEIN UL6M"/>
    <property type="match status" value="1"/>
</dbReference>
<keyword evidence="12" id="KW-1185">Reference proteome</keyword>
<evidence type="ECO:0000256" key="8">
    <source>
        <dbReference type="RuleBase" id="RU003870"/>
    </source>
</evidence>
<dbReference type="NCBIfam" id="TIGR03654">
    <property type="entry name" value="L6_bact"/>
    <property type="match status" value="1"/>
</dbReference>
<dbReference type="Gene3D" id="3.90.930.12">
    <property type="entry name" value="Ribosomal protein L6, alpha-beta domain"/>
    <property type="match status" value="2"/>
</dbReference>
<organism evidence="11 12">
    <name type="scientific">Alkalibacterium subtropicum</name>
    <dbReference type="NCBI Taxonomy" id="753702"/>
    <lineage>
        <taxon>Bacteria</taxon>
        <taxon>Bacillati</taxon>
        <taxon>Bacillota</taxon>
        <taxon>Bacilli</taxon>
        <taxon>Lactobacillales</taxon>
        <taxon>Carnobacteriaceae</taxon>
        <taxon>Alkalibacterium</taxon>
    </lineage>
</organism>
<comment type="similarity">
    <text evidence="1 6 7">Belongs to the universal ribosomal protein uL6 family.</text>
</comment>
<proteinExistence type="inferred from homology"/>
<feature type="domain" description="Large ribosomal subunit protein uL6 alpha-beta" evidence="10">
    <location>
        <begin position="91"/>
        <end position="164"/>
    </location>
</feature>
<dbReference type="InterPro" id="IPR002358">
    <property type="entry name" value="Ribosomal_uL6_CS"/>
</dbReference>
<dbReference type="HAMAP" id="MF_01365_B">
    <property type="entry name" value="Ribosomal_uL6_B"/>
    <property type="match status" value="1"/>
</dbReference>
<dbReference type="SUPFAM" id="SSF56053">
    <property type="entry name" value="Ribosomal protein L6"/>
    <property type="match status" value="2"/>
</dbReference>
<dbReference type="InterPro" id="IPR000702">
    <property type="entry name" value="Ribosomal_uL6-like"/>
</dbReference>
<sequence>MSRIGKMPITIPEGVEVNIDGNVITVKGKNGELSREISPVIDVKVEDNQMTFERPDETKSSRTIHGTTRAIVNNMVEGVTVGFEKVLELNGVGYRAQKQGNKLVVNVGLSHPVEFEEVEGLTVEVPSNTVVSIKGASKEKVGALAANIRAVRPPEPYKGKGIRYRGENVRRKEGKTGK</sequence>
<dbReference type="GO" id="GO:0019843">
    <property type="term" value="F:rRNA binding"/>
    <property type="evidence" value="ECO:0007669"/>
    <property type="project" value="UniProtKB-UniRule"/>
</dbReference>
<dbReference type="FunFam" id="3.90.930.12:FF:000001">
    <property type="entry name" value="50S ribosomal protein L6"/>
    <property type="match status" value="1"/>
</dbReference>